<name>A0A2S6H4C1_9GAMM</name>
<dbReference type="AlphaFoldDB" id="A0A2S6H4C1"/>
<keyword evidence="2" id="KW-1003">Cell membrane</keyword>
<dbReference type="InterPro" id="IPR029044">
    <property type="entry name" value="Nucleotide-diphossugar_trans"/>
</dbReference>
<dbReference type="RefSeq" id="WP_104423132.1">
    <property type="nucleotide sequence ID" value="NZ_PTIY01000004.1"/>
</dbReference>
<evidence type="ECO:0000256" key="5">
    <source>
        <dbReference type="ARBA" id="ARBA00023136"/>
    </source>
</evidence>
<dbReference type="Pfam" id="PF00535">
    <property type="entry name" value="Glycos_transf_2"/>
    <property type="match status" value="1"/>
</dbReference>
<gene>
    <name evidence="7" type="ORF">B0F88_104132</name>
</gene>
<evidence type="ECO:0000256" key="4">
    <source>
        <dbReference type="ARBA" id="ARBA00022679"/>
    </source>
</evidence>
<sequence>MKFSIIIPTLNEEKTIASCLLALQPLRSNCEIIIVDATSGQSNINYPHAHLADKIIYSAKGRSRQMNVGASHAGGDILIFLHADTYLPEHALQLIEQQLSNGKQWGRFDIQLSGDHVMLNVIAWMMNLRSRLTGIATGDQVIFVTQAAFAAVGQYPEIALMEDIAISKALKKISPPLCLSAKVTSSGRRWERYGLYRTILLMWSLRLRYFFGADPQLLAALYSRGQFWKP</sequence>
<evidence type="ECO:0000256" key="1">
    <source>
        <dbReference type="ARBA" id="ARBA00004236"/>
    </source>
</evidence>
<keyword evidence="8" id="KW-1185">Reference proteome</keyword>
<dbReference type="OrthoDB" id="5291101at2"/>
<comment type="caution">
    <text evidence="7">The sequence shown here is derived from an EMBL/GenBank/DDBJ whole genome shotgun (WGS) entry which is preliminary data.</text>
</comment>
<evidence type="ECO:0000259" key="6">
    <source>
        <dbReference type="Pfam" id="PF00535"/>
    </source>
</evidence>
<feature type="domain" description="Glycosyltransferase 2-like" evidence="6">
    <location>
        <begin position="4"/>
        <end position="101"/>
    </location>
</feature>
<dbReference type="PANTHER" id="PTHR43646">
    <property type="entry name" value="GLYCOSYLTRANSFERASE"/>
    <property type="match status" value="1"/>
</dbReference>
<dbReference type="SUPFAM" id="SSF53448">
    <property type="entry name" value="Nucleotide-diphospho-sugar transferases"/>
    <property type="match status" value="1"/>
</dbReference>
<evidence type="ECO:0000256" key="2">
    <source>
        <dbReference type="ARBA" id="ARBA00022475"/>
    </source>
</evidence>
<keyword evidence="4 7" id="KW-0808">Transferase</keyword>
<dbReference type="Gene3D" id="3.90.550.10">
    <property type="entry name" value="Spore Coat Polysaccharide Biosynthesis Protein SpsA, Chain A"/>
    <property type="match status" value="1"/>
</dbReference>
<proteinExistence type="predicted"/>
<protein>
    <submittedName>
        <fullName evidence="7">RSAM/selenodomain-associated transferase 2</fullName>
    </submittedName>
</protein>
<evidence type="ECO:0000313" key="8">
    <source>
        <dbReference type="Proteomes" id="UP000238071"/>
    </source>
</evidence>
<dbReference type="Proteomes" id="UP000238071">
    <property type="component" value="Unassembled WGS sequence"/>
</dbReference>
<comment type="subcellular location">
    <subcellularLocation>
        <location evidence="1">Cell membrane</location>
    </subcellularLocation>
</comment>
<evidence type="ECO:0000313" key="7">
    <source>
        <dbReference type="EMBL" id="PPK72339.1"/>
    </source>
</evidence>
<dbReference type="EMBL" id="PTIY01000004">
    <property type="protein sequence ID" value="PPK72339.1"/>
    <property type="molecule type" value="Genomic_DNA"/>
</dbReference>
<reference evidence="7 8" key="1">
    <citation type="submission" date="2018-02" db="EMBL/GenBank/DDBJ databases">
        <title>Subsurface microbial communities from deep shales in Ohio and West Virginia, USA.</title>
        <authorList>
            <person name="Wrighton K."/>
        </authorList>
    </citation>
    <scope>NUCLEOTIDE SEQUENCE [LARGE SCALE GENOMIC DNA]</scope>
    <source>
        <strain evidence="7 8">OWC-G53F</strain>
    </source>
</reference>
<dbReference type="InterPro" id="IPR026461">
    <property type="entry name" value="Trfase_2_rSAM/seldom_assoc"/>
</dbReference>
<keyword evidence="3" id="KW-0328">Glycosyltransferase</keyword>
<dbReference type="GO" id="GO:0016757">
    <property type="term" value="F:glycosyltransferase activity"/>
    <property type="evidence" value="ECO:0007669"/>
    <property type="project" value="UniProtKB-KW"/>
</dbReference>
<dbReference type="CDD" id="cd02522">
    <property type="entry name" value="GT_2_like_a"/>
    <property type="match status" value="1"/>
</dbReference>
<accession>A0A2S6H4C1</accession>
<evidence type="ECO:0000256" key="3">
    <source>
        <dbReference type="ARBA" id="ARBA00022676"/>
    </source>
</evidence>
<dbReference type="InterPro" id="IPR001173">
    <property type="entry name" value="Glyco_trans_2-like"/>
</dbReference>
<dbReference type="NCBIfam" id="TIGR04283">
    <property type="entry name" value="glyco_like_mftF"/>
    <property type="match status" value="1"/>
</dbReference>
<dbReference type="PANTHER" id="PTHR43646:SF2">
    <property type="entry name" value="GLYCOSYLTRANSFERASE 2-LIKE DOMAIN-CONTAINING PROTEIN"/>
    <property type="match status" value="1"/>
</dbReference>
<dbReference type="GO" id="GO:0005886">
    <property type="term" value="C:plasma membrane"/>
    <property type="evidence" value="ECO:0007669"/>
    <property type="project" value="UniProtKB-SubCell"/>
</dbReference>
<keyword evidence="5" id="KW-0472">Membrane</keyword>
<organism evidence="7 8">
    <name type="scientific">Methylobacter tundripaludum</name>
    <dbReference type="NCBI Taxonomy" id="173365"/>
    <lineage>
        <taxon>Bacteria</taxon>
        <taxon>Pseudomonadati</taxon>
        <taxon>Pseudomonadota</taxon>
        <taxon>Gammaproteobacteria</taxon>
        <taxon>Methylococcales</taxon>
        <taxon>Methylococcaceae</taxon>
        <taxon>Methylobacter</taxon>
    </lineage>
</organism>